<proteinExistence type="inferred from homology"/>
<evidence type="ECO:0000256" key="1">
    <source>
        <dbReference type="ARBA" id="ARBA00006817"/>
    </source>
</evidence>
<organism evidence="3 4">
    <name type="scientific">Polluticaenibacter yanchengensis</name>
    <dbReference type="NCBI Taxonomy" id="3014562"/>
    <lineage>
        <taxon>Bacteria</taxon>
        <taxon>Pseudomonadati</taxon>
        <taxon>Bacteroidota</taxon>
        <taxon>Chitinophagia</taxon>
        <taxon>Chitinophagales</taxon>
        <taxon>Chitinophagaceae</taxon>
        <taxon>Polluticaenibacter</taxon>
    </lineage>
</organism>
<dbReference type="Gene3D" id="3.30.530.20">
    <property type="match status" value="1"/>
</dbReference>
<dbReference type="CDD" id="cd07814">
    <property type="entry name" value="SRPBCC_CalC_Aha1-like"/>
    <property type="match status" value="1"/>
</dbReference>
<keyword evidence="4" id="KW-1185">Reference proteome</keyword>
<feature type="domain" description="Activator of Hsp90 ATPase homologue 1/2-like C-terminal" evidence="2">
    <location>
        <begin position="145"/>
        <end position="282"/>
    </location>
</feature>
<dbReference type="InterPro" id="IPR023393">
    <property type="entry name" value="START-like_dom_sf"/>
</dbReference>
<reference evidence="3 4" key="1">
    <citation type="submission" date="2022-12" db="EMBL/GenBank/DDBJ databases">
        <title>Chitinophagaceae gen. sp. nov., a new member of the family Chitinophagaceae, isolated from soil in a chemical factory.</title>
        <authorList>
            <person name="Ke Z."/>
        </authorList>
    </citation>
    <scope>NUCLEOTIDE SEQUENCE [LARGE SCALE GENOMIC DNA]</scope>
    <source>
        <strain evidence="3 4">LY-5</strain>
    </source>
</reference>
<sequence length="282" mass="32468">MKFRPGCNIAMKIPVDKYSDTVAFYRDILLLDVTEISIEHPTVLKTHKVLFGHSVLWLDCIKGIEESALWLEIVTNNIDNATSYLLSNNINTHDYLEAIPENMHWIKDPAGTVMILKENIKTKNMETKYEEMADGKTIVATKTYKAPLKDVWNAWTKSEELDKWWAPKPWKAKTKSFNFSEGGQWLYAMQGPEGEEHWAIVDYLTIKDQAYFTSKDNFCDADGNVQSGMGDTHWQVSFEQDNDETTVIVKLSFQTEEDKNKLVQMGFKEGFAMCQNNLEEIL</sequence>
<evidence type="ECO:0000259" key="2">
    <source>
        <dbReference type="Pfam" id="PF08327"/>
    </source>
</evidence>
<accession>A0ABT4UME9</accession>
<dbReference type="Pfam" id="PF08327">
    <property type="entry name" value="AHSA1"/>
    <property type="match status" value="1"/>
</dbReference>
<comment type="caution">
    <text evidence="3">The sequence shown here is derived from an EMBL/GenBank/DDBJ whole genome shotgun (WGS) entry which is preliminary data.</text>
</comment>
<gene>
    <name evidence="3" type="ORF">O3P16_14240</name>
</gene>
<dbReference type="RefSeq" id="WP_407032299.1">
    <property type="nucleotide sequence ID" value="NZ_JAQGEF010000020.1"/>
</dbReference>
<dbReference type="EMBL" id="JAQGEF010000020">
    <property type="protein sequence ID" value="MDA3615970.1"/>
    <property type="molecule type" value="Genomic_DNA"/>
</dbReference>
<dbReference type="InterPro" id="IPR013538">
    <property type="entry name" value="ASHA1/2-like_C"/>
</dbReference>
<dbReference type="Proteomes" id="UP001210231">
    <property type="component" value="Unassembled WGS sequence"/>
</dbReference>
<evidence type="ECO:0000313" key="3">
    <source>
        <dbReference type="EMBL" id="MDA3615970.1"/>
    </source>
</evidence>
<dbReference type="SUPFAM" id="SSF55961">
    <property type="entry name" value="Bet v1-like"/>
    <property type="match status" value="1"/>
</dbReference>
<name>A0ABT4UME9_9BACT</name>
<comment type="similarity">
    <text evidence="1">Belongs to the AHA1 family.</text>
</comment>
<protein>
    <submittedName>
        <fullName evidence="3">SRPBCC domain-containing protein</fullName>
    </submittedName>
</protein>
<evidence type="ECO:0000313" key="4">
    <source>
        <dbReference type="Proteomes" id="UP001210231"/>
    </source>
</evidence>